<feature type="region of interest" description="Disordered" evidence="1">
    <location>
        <begin position="1"/>
        <end position="22"/>
    </location>
</feature>
<protein>
    <submittedName>
        <fullName evidence="2">Uncharacterized protein</fullName>
    </submittedName>
</protein>
<evidence type="ECO:0000256" key="1">
    <source>
        <dbReference type="SAM" id="MobiDB-lite"/>
    </source>
</evidence>
<proteinExistence type="predicted"/>
<name>A0A1B5L899_USTVR</name>
<dbReference type="Proteomes" id="UP000054053">
    <property type="component" value="Unassembled WGS sequence"/>
</dbReference>
<comment type="caution">
    <text evidence="2">The sequence shown here is derived from an EMBL/GenBank/DDBJ whole genome shotgun (WGS) entry which is preliminary data.</text>
</comment>
<gene>
    <name evidence="2" type="ORF">UVI_02029840</name>
</gene>
<evidence type="ECO:0000313" key="3">
    <source>
        <dbReference type="Proteomes" id="UP000054053"/>
    </source>
</evidence>
<dbReference type="AlphaFoldDB" id="A0A1B5L899"/>
<reference evidence="3" key="1">
    <citation type="journal article" date="2016" name="Genome Announc.">
        <title>Genome sequence of Ustilaginoidea virens IPU010, a rice pathogenic fungus causing false smut.</title>
        <authorList>
            <person name="Kumagai T."/>
            <person name="Ishii T."/>
            <person name="Terai G."/>
            <person name="Umemura M."/>
            <person name="Machida M."/>
            <person name="Asai K."/>
        </authorList>
    </citation>
    <scope>NUCLEOTIDE SEQUENCE [LARGE SCALE GENOMIC DNA]</scope>
    <source>
        <strain evidence="3">IPU010</strain>
    </source>
</reference>
<accession>A0A1B5L899</accession>
<dbReference type="EMBL" id="BBTG02000013">
    <property type="protein sequence ID" value="GAO18835.1"/>
    <property type="molecule type" value="Genomic_DNA"/>
</dbReference>
<evidence type="ECO:0000313" key="2">
    <source>
        <dbReference type="EMBL" id="GAO18835.1"/>
    </source>
</evidence>
<organism evidence="2 3">
    <name type="scientific">Ustilaginoidea virens</name>
    <name type="common">Rice false smut fungus</name>
    <name type="synonym">Villosiclava virens</name>
    <dbReference type="NCBI Taxonomy" id="1159556"/>
    <lineage>
        <taxon>Eukaryota</taxon>
        <taxon>Fungi</taxon>
        <taxon>Dikarya</taxon>
        <taxon>Ascomycota</taxon>
        <taxon>Pezizomycotina</taxon>
        <taxon>Sordariomycetes</taxon>
        <taxon>Hypocreomycetidae</taxon>
        <taxon>Hypocreales</taxon>
        <taxon>Clavicipitaceae</taxon>
        <taxon>Ustilaginoidea</taxon>
    </lineage>
</organism>
<sequence length="100" mass="10665">MSACLDAAKRTGTAATGQASTEDKSICPIQASTLEVWSSGSASKPVDVSRRKHGTSLHQLGITHTPQAEKVEEAGLWLASVTARQHKRHPLHLKALIVCI</sequence>